<feature type="compositionally biased region" description="Basic and acidic residues" evidence="1">
    <location>
        <begin position="280"/>
        <end position="290"/>
    </location>
</feature>
<reference evidence="3" key="1">
    <citation type="submission" date="2020-10" db="EMBL/GenBank/DDBJ databases">
        <authorList>
            <person name="Castelo-Branco R."/>
            <person name="Eusebio N."/>
            <person name="Adriana R."/>
            <person name="Vieira A."/>
            <person name="Brugerolle De Fraissinette N."/>
            <person name="Rezende De Castro R."/>
            <person name="Schneider M.P."/>
            <person name="Vasconcelos V."/>
            <person name="Leao P.N."/>
        </authorList>
    </citation>
    <scope>NUCLEOTIDE SEQUENCE</scope>
    <source>
        <strain evidence="3">LEGE 07157</strain>
    </source>
</reference>
<dbReference type="Proteomes" id="UP000654482">
    <property type="component" value="Unassembled WGS sequence"/>
</dbReference>
<evidence type="ECO:0000256" key="1">
    <source>
        <dbReference type="SAM" id="MobiDB-lite"/>
    </source>
</evidence>
<proteinExistence type="predicted"/>
<organism evidence="3 4">
    <name type="scientific">Lusitaniella coriacea LEGE 07157</name>
    <dbReference type="NCBI Taxonomy" id="945747"/>
    <lineage>
        <taxon>Bacteria</taxon>
        <taxon>Bacillati</taxon>
        <taxon>Cyanobacteriota</taxon>
        <taxon>Cyanophyceae</taxon>
        <taxon>Spirulinales</taxon>
        <taxon>Lusitaniellaceae</taxon>
        <taxon>Lusitaniella</taxon>
    </lineage>
</organism>
<gene>
    <name evidence="3" type="ORF">IQ249_14145</name>
</gene>
<keyword evidence="2" id="KW-0812">Transmembrane</keyword>
<evidence type="ECO:0000313" key="3">
    <source>
        <dbReference type="EMBL" id="MBE9117038.1"/>
    </source>
</evidence>
<keyword evidence="2" id="KW-1133">Transmembrane helix</keyword>
<feature type="transmembrane region" description="Helical" evidence="2">
    <location>
        <begin position="154"/>
        <end position="178"/>
    </location>
</feature>
<accession>A0A8J7DXM0</accession>
<keyword evidence="2" id="KW-0472">Membrane</keyword>
<dbReference type="AlphaFoldDB" id="A0A8J7DXM0"/>
<feature type="region of interest" description="Disordered" evidence="1">
    <location>
        <begin position="271"/>
        <end position="290"/>
    </location>
</feature>
<protein>
    <submittedName>
        <fullName evidence="3">Uncharacterized protein</fullName>
    </submittedName>
</protein>
<comment type="caution">
    <text evidence="3">The sequence shown here is derived from an EMBL/GenBank/DDBJ whole genome shotgun (WGS) entry which is preliminary data.</text>
</comment>
<dbReference type="EMBL" id="JADEWZ010000020">
    <property type="protein sequence ID" value="MBE9117038.1"/>
    <property type="molecule type" value="Genomic_DNA"/>
</dbReference>
<name>A0A8J7DXM0_9CYAN</name>
<keyword evidence="4" id="KW-1185">Reference proteome</keyword>
<evidence type="ECO:0000313" key="4">
    <source>
        <dbReference type="Proteomes" id="UP000654482"/>
    </source>
</evidence>
<evidence type="ECO:0000256" key="2">
    <source>
        <dbReference type="SAM" id="Phobius"/>
    </source>
</evidence>
<sequence>MAERIDEIVRQARQGSMAALIQLMNEQLADLGVRTRAMFSDGILQILCEAATVEQLDRSQLIPRLQGMLESLAPPNFRRVRINARIAREQQLLWLEEITRDPDNQLLWMQEIAITPPNWFQRLRRQFQQREALSSKSPKLQQSLSLLQSPKRSYWQGLVGGILGSCLILGAGGGVLYWRSREPNPSNLAKTTPPIPVSSTVVSPPLNNNNDAFANAIRMAEDASLEGQTAQTVAQWLDLAAQWQRASDLMATVPPSDTRYAKAQERVILYRNNSEMAQKQADRQKNARDK</sequence>